<feature type="domain" description="HDOD" evidence="2">
    <location>
        <begin position="93"/>
        <end position="288"/>
    </location>
</feature>
<reference evidence="3 4" key="1">
    <citation type="journal article" date="2017" name="Int. J. Syst. Evol. Microbiol.">
        <title>Desulfovibrio senegalensis sp. nov., a mesophilic sulfate reducer isolated from marine sediment.</title>
        <authorList>
            <person name="Thioye A."/>
            <person name="Gam Z.B.A."/>
            <person name="Mbengue M."/>
            <person name="Cayol J.L."/>
            <person name="Joseph-Bartoli M."/>
            <person name="Toure-Kane C."/>
            <person name="Labat M."/>
        </authorList>
    </citation>
    <scope>NUCLEOTIDE SEQUENCE [LARGE SCALE GENOMIC DNA]</scope>
    <source>
        <strain evidence="3 4">DSM 101509</strain>
    </source>
</reference>
<accession>A0A6N6N4J3</accession>
<dbReference type="PANTHER" id="PTHR33525:SF3">
    <property type="entry name" value="RIBONUCLEASE Y"/>
    <property type="match status" value="1"/>
</dbReference>
<dbReference type="PROSITE" id="PS51833">
    <property type="entry name" value="HDOD"/>
    <property type="match status" value="1"/>
</dbReference>
<dbReference type="Proteomes" id="UP000438699">
    <property type="component" value="Unassembled WGS sequence"/>
</dbReference>
<evidence type="ECO:0000256" key="1">
    <source>
        <dbReference type="SAM" id="MobiDB-lite"/>
    </source>
</evidence>
<dbReference type="RefSeq" id="WP_151150346.1">
    <property type="nucleotide sequence ID" value="NZ_WAIE01000002.1"/>
</dbReference>
<dbReference type="PANTHER" id="PTHR33525">
    <property type="match status" value="1"/>
</dbReference>
<protein>
    <submittedName>
        <fullName evidence="3">HDOD domain-containing protein</fullName>
    </submittedName>
</protein>
<comment type="caution">
    <text evidence="3">The sequence shown here is derived from an EMBL/GenBank/DDBJ whole genome shotgun (WGS) entry which is preliminary data.</text>
</comment>
<dbReference type="InterPro" id="IPR003607">
    <property type="entry name" value="HD/PDEase_dom"/>
</dbReference>
<dbReference type="Pfam" id="PF08668">
    <property type="entry name" value="HDOD"/>
    <property type="match status" value="1"/>
</dbReference>
<gene>
    <name evidence="3" type="ORF">F8A88_06560</name>
</gene>
<evidence type="ECO:0000313" key="4">
    <source>
        <dbReference type="Proteomes" id="UP000438699"/>
    </source>
</evidence>
<feature type="region of interest" description="Disordered" evidence="1">
    <location>
        <begin position="58"/>
        <end position="77"/>
    </location>
</feature>
<proteinExistence type="predicted"/>
<keyword evidence="4" id="KW-1185">Reference proteome</keyword>
<dbReference type="InterPro" id="IPR013976">
    <property type="entry name" value="HDOD"/>
</dbReference>
<organism evidence="3 4">
    <name type="scientific">Pseudodesulfovibrio senegalensis</name>
    <dbReference type="NCBI Taxonomy" id="1721087"/>
    <lineage>
        <taxon>Bacteria</taxon>
        <taxon>Pseudomonadati</taxon>
        <taxon>Thermodesulfobacteriota</taxon>
        <taxon>Desulfovibrionia</taxon>
        <taxon>Desulfovibrionales</taxon>
        <taxon>Desulfovibrionaceae</taxon>
    </lineage>
</organism>
<dbReference type="Gene3D" id="1.10.3210.10">
    <property type="entry name" value="Hypothetical protein af1432"/>
    <property type="match status" value="1"/>
</dbReference>
<dbReference type="SUPFAM" id="SSF109604">
    <property type="entry name" value="HD-domain/PDEase-like"/>
    <property type="match status" value="1"/>
</dbReference>
<sequence>MGTNTAPESATLQNPPPEMIERAKAQVSRRFKHIRHRDDTLKTLARLGLERQLRDFSAAPEAEREQQNDPAPVPDHEATALDPLDILRKELQLPALPQVFLELQQAINAPNTSSDDLAAIISQDPSLTAFLLRMVNSVFYSLPVQIDTITRAVTVVGVNQLNTLAVGTSVLSLFDDIPAEMVNMRQFWKHSIAVGIIARRLCTILGKGDPERSFVAGLLHDIGQLVLFKTVPERCRDVIAHARATETQLFEAEKERLGFDHATLGGMLLRKWNFPYVLVSAVLEHHAPKKKQKEAEPGLVHCAEIIAAGLGLSSGGEYFAQPPDRVVWESVGLTPAHLELLHATLDAELDEAFSILVDS</sequence>
<dbReference type="AlphaFoldDB" id="A0A6N6N4J3"/>
<evidence type="ECO:0000259" key="2">
    <source>
        <dbReference type="PROSITE" id="PS51833"/>
    </source>
</evidence>
<dbReference type="NCBIfam" id="TIGR00277">
    <property type="entry name" value="HDIG"/>
    <property type="match status" value="1"/>
</dbReference>
<dbReference type="InterPro" id="IPR006675">
    <property type="entry name" value="HDIG_dom"/>
</dbReference>
<dbReference type="EMBL" id="WAIE01000002">
    <property type="protein sequence ID" value="KAB1442124.1"/>
    <property type="molecule type" value="Genomic_DNA"/>
</dbReference>
<evidence type="ECO:0000313" key="3">
    <source>
        <dbReference type="EMBL" id="KAB1442124.1"/>
    </source>
</evidence>
<dbReference type="InterPro" id="IPR052340">
    <property type="entry name" value="RNase_Y/CdgJ"/>
</dbReference>
<name>A0A6N6N4J3_9BACT</name>
<dbReference type="CDD" id="cd00077">
    <property type="entry name" value="HDc"/>
    <property type="match status" value="1"/>
</dbReference>
<dbReference type="OrthoDB" id="9803649at2"/>